<protein>
    <recommendedName>
        <fullName evidence="3">Uridine kinase</fullName>
    </recommendedName>
</protein>
<comment type="caution">
    <text evidence="1">The sequence shown here is derived from an EMBL/GenBank/DDBJ whole genome shotgun (WGS) entry which is preliminary data.</text>
</comment>
<dbReference type="SUPFAM" id="SSF52540">
    <property type="entry name" value="P-loop containing nucleoside triphosphate hydrolases"/>
    <property type="match status" value="1"/>
</dbReference>
<dbReference type="EMBL" id="BTSY01000001">
    <property type="protein sequence ID" value="GMT10354.1"/>
    <property type="molecule type" value="Genomic_DNA"/>
</dbReference>
<name>A0AAV5UTG5_9BILA</name>
<evidence type="ECO:0008006" key="3">
    <source>
        <dbReference type="Google" id="ProtNLM"/>
    </source>
</evidence>
<proteinExistence type="predicted"/>
<keyword evidence="2" id="KW-1185">Reference proteome</keyword>
<reference evidence="1" key="1">
    <citation type="submission" date="2023-10" db="EMBL/GenBank/DDBJ databases">
        <title>Genome assembly of Pristionchus species.</title>
        <authorList>
            <person name="Yoshida K."/>
            <person name="Sommer R.J."/>
        </authorList>
    </citation>
    <scope>NUCLEOTIDE SEQUENCE</scope>
    <source>
        <strain evidence="1">RS5133</strain>
    </source>
</reference>
<gene>
    <name evidence="1" type="ORF">PFISCL1PPCAC_1651</name>
</gene>
<dbReference type="Proteomes" id="UP001432322">
    <property type="component" value="Unassembled WGS sequence"/>
</dbReference>
<dbReference type="InterPro" id="IPR027417">
    <property type="entry name" value="P-loop_NTPase"/>
</dbReference>
<dbReference type="Gene3D" id="3.40.50.300">
    <property type="entry name" value="P-loop containing nucleotide triphosphate hydrolases"/>
    <property type="match status" value="1"/>
</dbReference>
<evidence type="ECO:0000313" key="1">
    <source>
        <dbReference type="EMBL" id="GMT10354.1"/>
    </source>
</evidence>
<evidence type="ECO:0000313" key="2">
    <source>
        <dbReference type="Proteomes" id="UP001432322"/>
    </source>
</evidence>
<organism evidence="1 2">
    <name type="scientific">Pristionchus fissidentatus</name>
    <dbReference type="NCBI Taxonomy" id="1538716"/>
    <lineage>
        <taxon>Eukaryota</taxon>
        <taxon>Metazoa</taxon>
        <taxon>Ecdysozoa</taxon>
        <taxon>Nematoda</taxon>
        <taxon>Chromadorea</taxon>
        <taxon>Rhabditida</taxon>
        <taxon>Rhabditina</taxon>
        <taxon>Diplogasteromorpha</taxon>
        <taxon>Diplogasteroidea</taxon>
        <taxon>Neodiplogasteridae</taxon>
        <taxon>Pristionchus</taxon>
    </lineage>
</organism>
<accession>A0AAV5UTG5</accession>
<dbReference type="AlphaFoldDB" id="A0AAV5UTG5"/>
<sequence>MSIRPIVVGICGGVASGKQLFTRSLLARLRSRGCSVEEVEQVTANMIKDHRMDCYLLRGLTLFTDQHRTYFDLKIFLDMEADIRLCRILNSAQTFDEMRRQLNRYQSLTRPYHVQSVLKQLPLSDMCINGSFHEKDVDFASLRILELMKNNGRKEKEEEPDDDDYTRSL</sequence>